<name>A0A2R6CBT3_9ARCH</name>
<protein>
    <recommendedName>
        <fullName evidence="1">Glycosyltransferase 2-like domain-containing protein</fullName>
    </recommendedName>
</protein>
<dbReference type="Pfam" id="PF00535">
    <property type="entry name" value="Glycos_transf_2"/>
    <property type="match status" value="1"/>
</dbReference>
<evidence type="ECO:0000313" key="2">
    <source>
        <dbReference type="EMBL" id="PSO08362.1"/>
    </source>
</evidence>
<dbReference type="EMBL" id="NEXF01000100">
    <property type="protein sequence ID" value="PSO08362.1"/>
    <property type="molecule type" value="Genomic_DNA"/>
</dbReference>
<gene>
    <name evidence="2" type="ORF">B9Q04_05930</name>
</gene>
<dbReference type="PANTHER" id="PTHR22916">
    <property type="entry name" value="GLYCOSYLTRANSFERASE"/>
    <property type="match status" value="1"/>
</dbReference>
<accession>A0A2R6CBT3</accession>
<feature type="domain" description="Glycosyltransferase 2-like" evidence="1">
    <location>
        <begin position="48"/>
        <end position="115"/>
    </location>
</feature>
<dbReference type="Proteomes" id="UP000242015">
    <property type="component" value="Unassembled WGS sequence"/>
</dbReference>
<sequence length="142" mass="16789">MTASPINFSVIKRVIDQYIFETAKIRYLRKAVEITLQDFYLHNEPLVSVCIPAFNATYISECIDSILRQTYHNFEIIVCDDSCDTRIKSVIREKRDNRIIYMKNKVNLGPRLKLKKCLEMIVYIFERYGHKRTLMTGKSSHF</sequence>
<evidence type="ECO:0000259" key="1">
    <source>
        <dbReference type="Pfam" id="PF00535"/>
    </source>
</evidence>
<reference evidence="2 3" key="1">
    <citation type="submission" date="2017-04" db="EMBL/GenBank/DDBJ databases">
        <title>Novel microbial lineages endemic to geothermal iron-oxide mats fill important gaps in the evolutionary history of Archaea.</title>
        <authorList>
            <person name="Jay Z.J."/>
            <person name="Beam J.P."/>
            <person name="Dlakic M."/>
            <person name="Rusch D.B."/>
            <person name="Kozubal M.A."/>
            <person name="Inskeep W.P."/>
        </authorList>
    </citation>
    <scope>NUCLEOTIDE SEQUENCE [LARGE SCALE GENOMIC DNA]</scope>
    <source>
        <strain evidence="2">BE_D</strain>
    </source>
</reference>
<dbReference type="AlphaFoldDB" id="A0A2R6CBT3"/>
<dbReference type="Gene3D" id="3.90.550.10">
    <property type="entry name" value="Spore Coat Polysaccharide Biosynthesis Protein SpsA, Chain A"/>
    <property type="match status" value="1"/>
</dbReference>
<dbReference type="PANTHER" id="PTHR22916:SF3">
    <property type="entry name" value="UDP-GLCNAC:BETAGAL BETA-1,3-N-ACETYLGLUCOSAMINYLTRANSFERASE-LIKE PROTEIN 1"/>
    <property type="match status" value="1"/>
</dbReference>
<organism evidence="2 3">
    <name type="scientific">Candidatus Marsarchaeota G2 archaeon BE_D</name>
    <dbReference type="NCBI Taxonomy" id="1978158"/>
    <lineage>
        <taxon>Archaea</taxon>
        <taxon>Candidatus Marsarchaeota</taxon>
        <taxon>Candidatus Marsarchaeota group 2</taxon>
    </lineage>
</organism>
<evidence type="ECO:0000313" key="3">
    <source>
        <dbReference type="Proteomes" id="UP000242015"/>
    </source>
</evidence>
<dbReference type="InterPro" id="IPR001173">
    <property type="entry name" value="Glyco_trans_2-like"/>
</dbReference>
<dbReference type="InterPro" id="IPR029044">
    <property type="entry name" value="Nucleotide-diphossugar_trans"/>
</dbReference>
<dbReference type="SUPFAM" id="SSF53448">
    <property type="entry name" value="Nucleotide-diphospho-sugar transferases"/>
    <property type="match status" value="1"/>
</dbReference>
<proteinExistence type="predicted"/>
<comment type="caution">
    <text evidence="2">The sequence shown here is derived from an EMBL/GenBank/DDBJ whole genome shotgun (WGS) entry which is preliminary data.</text>
</comment>
<dbReference type="GO" id="GO:0016758">
    <property type="term" value="F:hexosyltransferase activity"/>
    <property type="evidence" value="ECO:0007669"/>
    <property type="project" value="UniProtKB-ARBA"/>
</dbReference>